<dbReference type="RefSeq" id="WP_353473839.1">
    <property type="nucleotide sequence ID" value="NZ_CP123384.1"/>
</dbReference>
<dbReference type="PROSITE" id="PS51186">
    <property type="entry name" value="GNAT"/>
    <property type="match status" value="1"/>
</dbReference>
<dbReference type="InterPro" id="IPR016181">
    <property type="entry name" value="Acyl_CoA_acyltransferase"/>
</dbReference>
<evidence type="ECO:0000313" key="2">
    <source>
        <dbReference type="EMBL" id="XCC95008.1"/>
    </source>
</evidence>
<organism evidence="2">
    <name type="scientific">Alloyangia sp. H15</name>
    <dbReference type="NCBI Taxonomy" id="3029062"/>
    <lineage>
        <taxon>Bacteria</taxon>
        <taxon>Pseudomonadati</taxon>
        <taxon>Pseudomonadota</taxon>
        <taxon>Alphaproteobacteria</taxon>
        <taxon>Rhodobacterales</taxon>
        <taxon>Roseobacteraceae</taxon>
        <taxon>Alloyangia</taxon>
    </lineage>
</organism>
<protein>
    <submittedName>
        <fullName evidence="2">GNAT family N-acetyltransferase</fullName>
    </submittedName>
</protein>
<feature type="domain" description="N-acetyltransferase" evidence="1">
    <location>
        <begin position="1"/>
        <end position="145"/>
    </location>
</feature>
<sequence length="145" mass="16018">MAELLNEVITQGGTTALTEPVTGDDLRRWMATPRAIWHLAEAGDGELLGFQWVEPHRELGDSVAQIASFARVGRTKLGIGSALFEATRAACAREGYAWINAEIRADNEGGLIYYQSRGFEDYGHIRGYRLGDGSTVDKVLKRYDL</sequence>
<dbReference type="EMBL" id="CP123384">
    <property type="protein sequence ID" value="XCC95008.1"/>
    <property type="molecule type" value="Genomic_DNA"/>
</dbReference>
<dbReference type="InterPro" id="IPR000182">
    <property type="entry name" value="GNAT_dom"/>
</dbReference>
<dbReference type="SUPFAM" id="SSF55729">
    <property type="entry name" value="Acyl-CoA N-acyltransferases (Nat)"/>
    <property type="match status" value="1"/>
</dbReference>
<dbReference type="GO" id="GO:0016747">
    <property type="term" value="F:acyltransferase activity, transferring groups other than amino-acyl groups"/>
    <property type="evidence" value="ECO:0007669"/>
    <property type="project" value="InterPro"/>
</dbReference>
<dbReference type="Gene3D" id="3.40.630.30">
    <property type="match status" value="1"/>
</dbReference>
<accession>A0AAU8AJ72</accession>
<proteinExistence type="predicted"/>
<evidence type="ECO:0000259" key="1">
    <source>
        <dbReference type="PROSITE" id="PS51186"/>
    </source>
</evidence>
<gene>
    <name evidence="2" type="ORF">PVT71_05265</name>
</gene>
<name>A0AAU8AJ72_9RHOB</name>
<reference evidence="2" key="1">
    <citation type="submission" date="2023-02" db="EMBL/GenBank/DDBJ databases">
        <title>Description and genomic characterization of Salipiger bruguierae sp. nov., isolated from the sediment of mangrove plant Bruguiera sexangula.</title>
        <authorList>
            <person name="Long M."/>
        </authorList>
    </citation>
    <scope>NUCLEOTIDE SEQUENCE</scope>
    <source>
        <strain evidence="2">H15</strain>
    </source>
</reference>
<dbReference type="AlphaFoldDB" id="A0AAU8AJ72"/>